<evidence type="ECO:0000313" key="5">
    <source>
        <dbReference type="EMBL" id="SMH67628.1"/>
    </source>
</evidence>
<dbReference type="InterPro" id="IPR002634">
    <property type="entry name" value="BolA"/>
</dbReference>
<dbReference type="Proteomes" id="UP000093129">
    <property type="component" value="Unassembled WGS sequence"/>
</dbReference>
<evidence type="ECO:0000256" key="2">
    <source>
        <dbReference type="RuleBase" id="RU003860"/>
    </source>
</evidence>
<dbReference type="PANTHER" id="PTHR46229">
    <property type="entry name" value="BOLA TRANSCRIPTION REGULATOR"/>
    <property type="match status" value="1"/>
</dbReference>
<dbReference type="EMBL" id="LT841305">
    <property type="protein sequence ID" value="SMH67628.1"/>
    <property type="molecule type" value="Genomic_DNA"/>
</dbReference>
<dbReference type="InterPro" id="IPR050961">
    <property type="entry name" value="BolA/IbaG_stress_morph_reg"/>
</dbReference>
<dbReference type="EMBL" id="CCCS020000049">
    <property type="protein sequence ID" value="CDQ11268.1"/>
    <property type="molecule type" value="Genomic_DNA"/>
</dbReference>
<gene>
    <name evidence="5" type="ORF">AFERRI_50830</name>
    <name evidence="3" type="ORF">AFERRI_530163</name>
    <name evidence="4" type="ORF">BBC27_05570</name>
</gene>
<dbReference type="InterPro" id="IPR036065">
    <property type="entry name" value="BolA-like_sf"/>
</dbReference>
<evidence type="ECO:0000313" key="4">
    <source>
        <dbReference type="EMBL" id="OCB03942.1"/>
    </source>
</evidence>
<dbReference type="EMBL" id="MASQ01000028">
    <property type="protein sequence ID" value="OCB03942.1"/>
    <property type="molecule type" value="Genomic_DNA"/>
</dbReference>
<reference evidence="3" key="1">
    <citation type="submission" date="2014-03" db="EMBL/GenBank/DDBJ databases">
        <authorList>
            <person name="Genoscope - CEA"/>
        </authorList>
    </citation>
    <scope>NUCLEOTIDE SEQUENCE [LARGE SCALE GENOMIC DNA]</scope>
    <source>
        <strain evidence="3">CF27</strain>
    </source>
</reference>
<dbReference type="PANTHER" id="PTHR46229:SF2">
    <property type="entry name" value="BOLA-LIKE PROTEIN 1"/>
    <property type="match status" value="1"/>
</dbReference>
<dbReference type="PIRSF" id="PIRSF003113">
    <property type="entry name" value="BolA"/>
    <property type="match status" value="1"/>
</dbReference>
<organism evidence="3">
    <name type="scientific">Acidithiobacillus ferrivorans</name>
    <dbReference type="NCBI Taxonomy" id="160808"/>
    <lineage>
        <taxon>Bacteria</taxon>
        <taxon>Pseudomonadati</taxon>
        <taxon>Pseudomonadota</taxon>
        <taxon>Acidithiobacillia</taxon>
        <taxon>Acidithiobacillales</taxon>
        <taxon>Acidithiobacillaceae</taxon>
        <taxon>Acidithiobacillus</taxon>
    </lineage>
</organism>
<dbReference type="Pfam" id="PF01722">
    <property type="entry name" value="BolA"/>
    <property type="match status" value="1"/>
</dbReference>
<evidence type="ECO:0000313" key="3">
    <source>
        <dbReference type="EMBL" id="CDQ11268.1"/>
    </source>
</evidence>
<dbReference type="Proteomes" id="UP000193925">
    <property type="component" value="Chromosome AFERRI"/>
</dbReference>
<dbReference type="Gene3D" id="3.30.300.90">
    <property type="entry name" value="BolA-like"/>
    <property type="match status" value="1"/>
</dbReference>
<evidence type="ECO:0000313" key="7">
    <source>
        <dbReference type="Proteomes" id="UP000193925"/>
    </source>
</evidence>
<accession>A0A060UWY7</accession>
<protein>
    <submittedName>
        <fullName evidence="3">BolA family protein</fullName>
    </submittedName>
    <submittedName>
        <fullName evidence="4">BolA family transcriptional regulator</fullName>
    </submittedName>
</protein>
<reference evidence="5 7" key="4">
    <citation type="submission" date="2017-03" db="EMBL/GenBank/DDBJ databases">
        <authorList>
            <person name="Regsiter A."/>
            <person name="William W."/>
        </authorList>
    </citation>
    <scope>NUCLEOTIDE SEQUENCE [LARGE SCALE GENOMIC DNA]</scope>
    <source>
        <strain evidence="5">PRJEB5721</strain>
    </source>
</reference>
<evidence type="ECO:0000256" key="1">
    <source>
        <dbReference type="ARBA" id="ARBA00005578"/>
    </source>
</evidence>
<dbReference type="RefSeq" id="WP_035194208.1">
    <property type="nucleotide sequence ID" value="NZ_CCCS020000049.1"/>
</dbReference>
<comment type="similarity">
    <text evidence="1 2">Belongs to the BolA/IbaG family.</text>
</comment>
<evidence type="ECO:0000313" key="6">
    <source>
        <dbReference type="Proteomes" id="UP000093129"/>
    </source>
</evidence>
<sequence length="103" mass="11323">MNKEILGNLLRDALNPEFLEIDDRTEAHSGHASSGNGGHYEVRIVSSQFAGLAPLARHRLVNTVTDPVRQEIHALSIKAYSPEEFAAQNQPKTPRPTIALNVL</sequence>
<reference evidence="4 6" key="3">
    <citation type="submission" date="2016-07" db="EMBL/GenBank/DDBJ databases">
        <title>Draft genome of a psychrotolerant acidophile Acidithiobacillus ferrivorans strain YL15.</title>
        <authorList>
            <person name="Peng T."/>
            <person name="Ma L."/>
            <person name="Nan M."/>
            <person name="An N."/>
            <person name="Wang M."/>
            <person name="Qiu G."/>
            <person name="Zeng W."/>
        </authorList>
    </citation>
    <scope>NUCLEOTIDE SEQUENCE [LARGE SCALE GENOMIC DNA]</scope>
    <source>
        <strain evidence="4 6">YL15</strain>
    </source>
</reference>
<reference evidence="3" key="2">
    <citation type="submission" date="2014-07" db="EMBL/GenBank/DDBJ databases">
        <title>Initial genome analysis of the psychrotolerant acidophile Acidithiobacillus ferrivorans CF27: insights into iron and sulfur oxidation pathways and into biofilm formation.</title>
        <authorList>
            <person name="Talla E."/>
            <person name="Hedrich S."/>
            <person name="Mangenot S."/>
            <person name="Ji B."/>
            <person name="Johnson D.B."/>
            <person name="Barbe V."/>
            <person name="Bonnefoy V."/>
        </authorList>
    </citation>
    <scope>NUCLEOTIDE SEQUENCE [LARGE SCALE GENOMIC DNA]</scope>
    <source>
        <strain evidence="3">CF27</strain>
    </source>
</reference>
<dbReference type="AlphaFoldDB" id="A0A060UWY7"/>
<proteinExistence type="inferred from homology"/>
<keyword evidence="7" id="KW-1185">Reference proteome</keyword>
<name>A0A060UWY7_9PROT</name>
<dbReference type="SUPFAM" id="SSF82657">
    <property type="entry name" value="BolA-like"/>
    <property type="match status" value="1"/>
</dbReference>